<dbReference type="RefSeq" id="WP_340362266.1">
    <property type="nucleotide sequence ID" value="NZ_JBBKZV010000002.1"/>
</dbReference>
<keyword evidence="3" id="KW-1185">Reference proteome</keyword>
<name>A0ABU8VU63_9BURK</name>
<dbReference type="Pfam" id="PF14534">
    <property type="entry name" value="DUF4440"/>
    <property type="match status" value="1"/>
</dbReference>
<dbReference type="InterPro" id="IPR027843">
    <property type="entry name" value="DUF4440"/>
</dbReference>
<sequence length="136" mass="15406">MQAIADMKESLIGVIVQSRDDARCEAMLGRDFVTLETLLDDALTYTHSTGVTESKSQYLDALRSGRVKYLGLKRELDHFHAWGSCAVMQGRLRVEAEVDGQPYRTRALFTSTWVRQEGEWTMAAWASTREKEETTA</sequence>
<evidence type="ECO:0000259" key="1">
    <source>
        <dbReference type="Pfam" id="PF14534"/>
    </source>
</evidence>
<organism evidence="2 3">
    <name type="scientific">Variovorax humicola</name>
    <dbReference type="NCBI Taxonomy" id="1769758"/>
    <lineage>
        <taxon>Bacteria</taxon>
        <taxon>Pseudomonadati</taxon>
        <taxon>Pseudomonadota</taxon>
        <taxon>Betaproteobacteria</taxon>
        <taxon>Burkholderiales</taxon>
        <taxon>Comamonadaceae</taxon>
        <taxon>Variovorax</taxon>
    </lineage>
</organism>
<evidence type="ECO:0000313" key="2">
    <source>
        <dbReference type="EMBL" id="MEJ8821207.1"/>
    </source>
</evidence>
<dbReference type="Proteomes" id="UP001363010">
    <property type="component" value="Unassembled WGS sequence"/>
</dbReference>
<reference evidence="2 3" key="1">
    <citation type="submission" date="2024-03" db="EMBL/GenBank/DDBJ databases">
        <title>Novel species of the genus Variovorax.</title>
        <authorList>
            <person name="Liu Q."/>
            <person name="Xin Y.-H."/>
        </authorList>
    </citation>
    <scope>NUCLEOTIDE SEQUENCE [LARGE SCALE GENOMIC DNA]</scope>
    <source>
        <strain evidence="2 3">KACC 18501</strain>
    </source>
</reference>
<dbReference type="Gene3D" id="3.10.450.50">
    <property type="match status" value="1"/>
</dbReference>
<comment type="caution">
    <text evidence="2">The sequence shown here is derived from an EMBL/GenBank/DDBJ whole genome shotgun (WGS) entry which is preliminary data.</text>
</comment>
<protein>
    <submittedName>
        <fullName evidence="2">Nuclear transport factor 2 family protein</fullName>
    </submittedName>
</protein>
<feature type="domain" description="DUF4440" evidence="1">
    <location>
        <begin position="18"/>
        <end position="122"/>
    </location>
</feature>
<dbReference type="EMBL" id="JBBKZV010000002">
    <property type="protein sequence ID" value="MEJ8821207.1"/>
    <property type="molecule type" value="Genomic_DNA"/>
</dbReference>
<evidence type="ECO:0000313" key="3">
    <source>
        <dbReference type="Proteomes" id="UP001363010"/>
    </source>
</evidence>
<gene>
    <name evidence="2" type="ORF">WKW80_04030</name>
</gene>
<accession>A0ABU8VU63</accession>
<dbReference type="InterPro" id="IPR032710">
    <property type="entry name" value="NTF2-like_dom_sf"/>
</dbReference>
<proteinExistence type="predicted"/>
<dbReference type="SUPFAM" id="SSF54427">
    <property type="entry name" value="NTF2-like"/>
    <property type="match status" value="1"/>
</dbReference>